<dbReference type="Gene3D" id="1.25.40.10">
    <property type="entry name" value="Tetratricopeptide repeat domain"/>
    <property type="match status" value="1"/>
</dbReference>
<dbReference type="Pfam" id="PF23240">
    <property type="entry name" value="HAT_PRP39_N"/>
    <property type="match status" value="1"/>
</dbReference>
<accession>V6LM28</accession>
<evidence type="ECO:0000313" key="1">
    <source>
        <dbReference type="EMBL" id="EST45700.1"/>
    </source>
</evidence>
<dbReference type="OrthoDB" id="10265668at2759"/>
<sequence>MEIFQDLAKQLELCEEHQKKIILLKQITQQFPQCFGYWIQLIKLTDYNLEIIQQALQTIPHSIQIWVFYISYAETSDLLKPYLVSIYESALEFIGSIPESVELWAKYIYLNKDQGKLLLNLEPRLLKIDNRLPIEHSQTLFFSNDKFVNLLGSLRQFFHPKQLKPQEVVNLSKGLIFIFSLPDQLSIKVLLKYVIIYNNSPDFWWAVLNYQYLLFIEDCQRASLLWEDLKIIVQTYNYINNEGCILIEELKDIRALFLISKYLITEQKYDLLEQLMVKAEQTFSFQTSLEQRFYFYKIQQYKLKNVKLNWTLIYNDYNIYHTRNCIIFGCECLEKDEIGRLGLQIFLDGDDDLGLWIMSQKQNKK</sequence>
<proteinExistence type="predicted"/>
<dbReference type="SUPFAM" id="SSF48452">
    <property type="entry name" value="TPR-like"/>
    <property type="match status" value="1"/>
</dbReference>
<reference evidence="2" key="2">
    <citation type="submission" date="2020-12" db="EMBL/GenBank/DDBJ databases">
        <title>New Spironucleus salmonicida genome in near-complete chromosomes.</title>
        <authorList>
            <person name="Xu F."/>
            <person name="Kurt Z."/>
            <person name="Jimenez-Gonzalez A."/>
            <person name="Astvaldsson A."/>
            <person name="Andersson J.O."/>
            <person name="Svard S.G."/>
        </authorList>
    </citation>
    <scope>NUCLEOTIDE SEQUENCE</scope>
    <source>
        <strain evidence="2">ATCC 50377</strain>
    </source>
</reference>
<reference evidence="1 2" key="1">
    <citation type="journal article" date="2014" name="PLoS Genet.">
        <title>The Genome of Spironucleus salmonicida Highlights a Fish Pathogen Adapted to Fluctuating Environments.</title>
        <authorList>
            <person name="Xu F."/>
            <person name="Jerlstrom-Hultqvist J."/>
            <person name="Einarsson E."/>
            <person name="Astvaldsson A."/>
            <person name="Svard S.G."/>
            <person name="Andersson J.O."/>
        </authorList>
    </citation>
    <scope>NUCLEOTIDE SEQUENCE</scope>
    <source>
        <strain evidence="2">ATCC 50377</strain>
    </source>
</reference>
<name>V6LM28_9EUKA</name>
<dbReference type="Proteomes" id="UP000018208">
    <property type="component" value="Unassembled WGS sequence"/>
</dbReference>
<dbReference type="AlphaFoldDB" id="V6LM28"/>
<dbReference type="VEuPathDB" id="GiardiaDB:SS50377_22140"/>
<gene>
    <name evidence="1" type="ORF">SS50377_14271</name>
    <name evidence="2" type="ORF">SS50377_22140</name>
</gene>
<dbReference type="EMBL" id="AUWU02000002">
    <property type="protein sequence ID" value="KAH0576576.1"/>
    <property type="molecule type" value="Genomic_DNA"/>
</dbReference>
<evidence type="ECO:0000313" key="2">
    <source>
        <dbReference type="EMBL" id="KAH0576576.1"/>
    </source>
</evidence>
<evidence type="ECO:0000313" key="3">
    <source>
        <dbReference type="Proteomes" id="UP000018208"/>
    </source>
</evidence>
<protein>
    <submittedName>
        <fullName evidence="1">Uncharacterized protein</fullName>
    </submittedName>
</protein>
<organism evidence="1">
    <name type="scientific">Spironucleus salmonicida</name>
    <dbReference type="NCBI Taxonomy" id="348837"/>
    <lineage>
        <taxon>Eukaryota</taxon>
        <taxon>Metamonada</taxon>
        <taxon>Diplomonadida</taxon>
        <taxon>Hexamitidae</taxon>
        <taxon>Hexamitinae</taxon>
        <taxon>Spironucleus</taxon>
    </lineage>
</organism>
<dbReference type="EMBL" id="KI546089">
    <property type="protein sequence ID" value="EST45700.1"/>
    <property type="molecule type" value="Genomic_DNA"/>
</dbReference>
<keyword evidence="3" id="KW-1185">Reference proteome</keyword>
<dbReference type="InterPro" id="IPR011990">
    <property type="entry name" value="TPR-like_helical_dom_sf"/>
</dbReference>